<dbReference type="Proteomes" id="UP000523007">
    <property type="component" value="Unassembled WGS sequence"/>
</dbReference>
<evidence type="ECO:0000256" key="2">
    <source>
        <dbReference type="SAM" id="SignalP"/>
    </source>
</evidence>
<keyword evidence="2" id="KW-0732">Signal</keyword>
<feature type="signal peptide" evidence="2">
    <location>
        <begin position="1"/>
        <end position="30"/>
    </location>
</feature>
<evidence type="ECO:0000256" key="1">
    <source>
        <dbReference type="SAM" id="Phobius"/>
    </source>
</evidence>
<feature type="transmembrane region" description="Helical" evidence="1">
    <location>
        <begin position="321"/>
        <end position="350"/>
    </location>
</feature>
<evidence type="ECO:0000313" key="3">
    <source>
        <dbReference type="EMBL" id="MBB4930094.1"/>
    </source>
</evidence>
<keyword evidence="1" id="KW-1133">Transmembrane helix</keyword>
<proteinExistence type="predicted"/>
<reference evidence="3 4" key="1">
    <citation type="submission" date="2020-08" db="EMBL/GenBank/DDBJ databases">
        <title>Sequencing the genomes of 1000 actinobacteria strains.</title>
        <authorList>
            <person name="Klenk H.-P."/>
        </authorList>
    </citation>
    <scope>NUCLEOTIDE SEQUENCE [LARGE SCALE GENOMIC DNA]</scope>
    <source>
        <strain evidence="3 4">DSM 102030</strain>
    </source>
</reference>
<keyword evidence="4" id="KW-1185">Reference proteome</keyword>
<dbReference type="RefSeq" id="WP_184575058.1">
    <property type="nucleotide sequence ID" value="NZ_JACHJT010000001.1"/>
</dbReference>
<keyword evidence="1" id="KW-0812">Transmembrane</keyword>
<feature type="chain" id="PRO_5031093953" description="DUF2330 domain-containing protein" evidence="2">
    <location>
        <begin position="31"/>
        <end position="362"/>
    </location>
</feature>
<evidence type="ECO:0000313" key="4">
    <source>
        <dbReference type="Proteomes" id="UP000523007"/>
    </source>
</evidence>
<evidence type="ECO:0008006" key="5">
    <source>
        <dbReference type="Google" id="ProtNLM"/>
    </source>
</evidence>
<accession>A0A7W7RDP2</accession>
<organism evidence="3 4">
    <name type="scientific">Lipingzhangella halophila</name>
    <dbReference type="NCBI Taxonomy" id="1783352"/>
    <lineage>
        <taxon>Bacteria</taxon>
        <taxon>Bacillati</taxon>
        <taxon>Actinomycetota</taxon>
        <taxon>Actinomycetes</taxon>
        <taxon>Streptosporangiales</taxon>
        <taxon>Nocardiopsidaceae</taxon>
        <taxon>Lipingzhangella</taxon>
    </lineage>
</organism>
<name>A0A7W7RDP2_9ACTN</name>
<protein>
    <recommendedName>
        <fullName evidence="5">DUF2330 domain-containing protein</fullName>
    </recommendedName>
</protein>
<sequence length="362" mass="39251">MPGWRSRTFGTAAALLALLPAGSWVNPALACACGAMVADDDISVSRESSLVRWDGTTQRILMGLDVETFEEEAALLLPTPAPADVELGDRELFGELSAMSRPDGEYHDDWWPGHLLAPDLRGEAGGQDGSSDVEVLGESEVGPFDVTTLSADDPDALRTWLDGNDYEVSSDLADALDTYVEEGWYYAAVKLGTADGEELSGGLDPLSVTFESDELVYPMRLSQQAETAQDVRLYLLADHRMERTDNDADQVPGELAYAGWLDPDSDTVSDELADLIGAEPMFLTTMDHDIADPAAITSDFVFEPAAEDTEYQRVEQYDPPVYILGIAGGPFLVAVGTLAGVLLIAAGVLFPRWRRRRARERG</sequence>
<dbReference type="AlphaFoldDB" id="A0A7W7RDP2"/>
<gene>
    <name evidence="3" type="ORF">F4561_000914</name>
</gene>
<keyword evidence="1" id="KW-0472">Membrane</keyword>
<dbReference type="InterPro" id="IPR019283">
    <property type="entry name" value="DUF2330"/>
</dbReference>
<comment type="caution">
    <text evidence="3">The sequence shown here is derived from an EMBL/GenBank/DDBJ whole genome shotgun (WGS) entry which is preliminary data.</text>
</comment>
<dbReference type="PROSITE" id="PS51257">
    <property type="entry name" value="PROKAR_LIPOPROTEIN"/>
    <property type="match status" value="1"/>
</dbReference>
<dbReference type="EMBL" id="JACHJT010000001">
    <property type="protein sequence ID" value="MBB4930094.1"/>
    <property type="molecule type" value="Genomic_DNA"/>
</dbReference>
<dbReference type="Pfam" id="PF10092">
    <property type="entry name" value="DUF2330"/>
    <property type="match status" value="1"/>
</dbReference>